<dbReference type="AlphaFoldDB" id="A0A1N6G0J6"/>
<organism evidence="1 2">
    <name type="scientific">Vannielia litorea</name>
    <dbReference type="NCBI Taxonomy" id="1217970"/>
    <lineage>
        <taxon>Bacteria</taxon>
        <taxon>Pseudomonadati</taxon>
        <taxon>Pseudomonadota</taxon>
        <taxon>Alphaproteobacteria</taxon>
        <taxon>Rhodobacterales</taxon>
        <taxon>Paracoccaceae</taxon>
        <taxon>Vannielia</taxon>
    </lineage>
</organism>
<dbReference type="EMBL" id="FSRL01000001">
    <property type="protein sequence ID" value="SIO01069.1"/>
    <property type="molecule type" value="Genomic_DNA"/>
</dbReference>
<dbReference type="InterPro" id="IPR010263">
    <property type="entry name" value="T6SS_TssK"/>
</dbReference>
<accession>A0A1N6G0J6</accession>
<dbReference type="Proteomes" id="UP000184932">
    <property type="component" value="Unassembled WGS sequence"/>
</dbReference>
<dbReference type="PANTHER" id="PTHR35566:SF1">
    <property type="entry name" value="TYPE VI SECRETION SYSTEM BASEPLATE COMPONENT TSSK1"/>
    <property type="match status" value="1"/>
</dbReference>
<proteinExistence type="predicted"/>
<dbReference type="OrthoDB" id="9775333at2"/>
<dbReference type="STRING" id="1217970.SAMN05444002_2110"/>
<evidence type="ECO:0000313" key="1">
    <source>
        <dbReference type="EMBL" id="SIO01069.1"/>
    </source>
</evidence>
<dbReference type="PANTHER" id="PTHR35566">
    <property type="entry name" value="BLR3599 PROTEIN"/>
    <property type="match status" value="1"/>
</dbReference>
<reference evidence="2" key="1">
    <citation type="submission" date="2016-11" db="EMBL/GenBank/DDBJ databases">
        <authorList>
            <person name="Varghese N."/>
            <person name="Submissions S."/>
        </authorList>
    </citation>
    <scope>NUCLEOTIDE SEQUENCE [LARGE SCALE GENOMIC DNA]</scope>
    <source>
        <strain evidence="2">DSM 29440</strain>
    </source>
</reference>
<dbReference type="NCBIfam" id="TIGR03353">
    <property type="entry name" value="VI_chp_4"/>
    <property type="match status" value="1"/>
</dbReference>
<sequence>MSWFSKVAWKEGLFLQPHHFQQSDRYFEKLLEARTRLASPYPWGFSQIEIDRDVAQQMKFGLRSATGIFPDGTPFDMPGTSQLPPPIDIPEGSEGQSVWLTLPMVQVNGREVGTEDESSRSARYRLAAETVADSTASMRLEQDIEVAHPRVEFDVRKTEKPGYNCLRLARVVEVRDKTVIFDEKFAPPVLSIHAHPVVAGWIERVVGWVETKLESLARYASDPSSGGGLQATDYFMLLVLNREIGLLRHYRNSKYIHPEELYQLFLRLVGELWTFDEKRLAIEYPPYDQDNLEEVFEPITRDIQRLLSRDVGRAVRLNVEELRPGSGSFMAKVTDRNLFRDASFVLEVSADKPLTQIQQQFPALCKVGPNTQMNAIVNNNLPGLELVHMPTPPRQIRAVTSHVYFNIDKNNPMWREFSTAPAIGLHFAGDWPDLKLEIWGIQENR</sequence>
<keyword evidence="2" id="KW-1185">Reference proteome</keyword>
<dbReference type="Pfam" id="PF05936">
    <property type="entry name" value="T6SS_VasE"/>
    <property type="match status" value="1"/>
</dbReference>
<gene>
    <name evidence="1" type="ORF">SAMN05444002_2110</name>
</gene>
<dbReference type="RefSeq" id="WP_074256172.1">
    <property type="nucleotide sequence ID" value="NZ_FSRL01000001.1"/>
</dbReference>
<evidence type="ECO:0000313" key="2">
    <source>
        <dbReference type="Proteomes" id="UP000184932"/>
    </source>
</evidence>
<name>A0A1N6G0J6_9RHOB</name>
<protein>
    <submittedName>
        <fullName evidence="1">Type VI secretion system protein ImpJ</fullName>
    </submittedName>
</protein>